<comment type="subcellular location">
    <subcellularLocation>
        <location evidence="1">Virion</location>
    </subcellularLocation>
</comment>
<reference evidence="3 4" key="1">
    <citation type="journal article" date="2019" name="Int. J. Syst. Evol. Microbiol.">
        <title>Capsulimonas corticalis gen. nov., sp. nov., an aerobic capsulated bacterium, of a novel bacterial order, Capsulimonadales ord. nov., of the class Armatimonadia of the phylum Armatimonadetes.</title>
        <authorList>
            <person name="Li J."/>
            <person name="Kudo C."/>
            <person name="Tonouchi A."/>
        </authorList>
    </citation>
    <scope>NUCLEOTIDE SEQUENCE [LARGE SCALE GENOMIC DNA]</scope>
    <source>
        <strain evidence="3 4">AX-7</strain>
    </source>
</reference>
<dbReference type="InterPro" id="IPR024455">
    <property type="entry name" value="Phage_capsid"/>
</dbReference>
<protein>
    <submittedName>
        <fullName evidence="3">Phage capsid protein</fullName>
    </submittedName>
</protein>
<dbReference type="Pfam" id="PF05065">
    <property type="entry name" value="Phage_capsid"/>
    <property type="match status" value="1"/>
</dbReference>
<dbReference type="InterPro" id="IPR054612">
    <property type="entry name" value="Phage_capsid-like_C"/>
</dbReference>
<dbReference type="RefSeq" id="WP_119322704.1">
    <property type="nucleotide sequence ID" value="NZ_AP025739.1"/>
</dbReference>
<gene>
    <name evidence="3" type="ORF">CCAX7_14590</name>
</gene>
<dbReference type="OrthoDB" id="8444243at2"/>
<dbReference type="SUPFAM" id="SSF56563">
    <property type="entry name" value="Major capsid protein gp5"/>
    <property type="match status" value="1"/>
</dbReference>
<accession>A0A402CZI0</accession>
<dbReference type="EMBL" id="AP025739">
    <property type="protein sequence ID" value="BDI29408.1"/>
    <property type="molecule type" value="Genomic_DNA"/>
</dbReference>
<dbReference type="NCBIfam" id="TIGR01554">
    <property type="entry name" value="major_cap_HK97"/>
    <property type="match status" value="1"/>
</dbReference>
<dbReference type="AlphaFoldDB" id="A0A402CZI0"/>
<organism evidence="3 4">
    <name type="scientific">Capsulimonas corticalis</name>
    <dbReference type="NCBI Taxonomy" id="2219043"/>
    <lineage>
        <taxon>Bacteria</taxon>
        <taxon>Bacillati</taxon>
        <taxon>Armatimonadota</taxon>
        <taxon>Armatimonadia</taxon>
        <taxon>Capsulimonadales</taxon>
        <taxon>Capsulimonadaceae</taxon>
        <taxon>Capsulimonas</taxon>
    </lineage>
</organism>
<evidence type="ECO:0000313" key="3">
    <source>
        <dbReference type="EMBL" id="BDI29408.1"/>
    </source>
</evidence>
<feature type="domain" description="Phage capsid-like C-terminal" evidence="2">
    <location>
        <begin position="156"/>
        <end position="415"/>
    </location>
</feature>
<evidence type="ECO:0000259" key="2">
    <source>
        <dbReference type="Pfam" id="PF05065"/>
    </source>
</evidence>
<evidence type="ECO:0000313" key="4">
    <source>
        <dbReference type="Proteomes" id="UP000287394"/>
    </source>
</evidence>
<dbReference type="Proteomes" id="UP000287394">
    <property type="component" value="Chromosome"/>
</dbReference>
<evidence type="ECO:0000256" key="1">
    <source>
        <dbReference type="ARBA" id="ARBA00004328"/>
    </source>
</evidence>
<dbReference type="Gene3D" id="3.30.2400.10">
    <property type="entry name" value="Major capsid protein gp5"/>
    <property type="match status" value="1"/>
</dbReference>
<proteinExistence type="predicted"/>
<dbReference type="Gene3D" id="3.30.2320.10">
    <property type="entry name" value="hypothetical protein PF0899 domain"/>
    <property type="match status" value="1"/>
</dbReference>
<sequence>MADMKALARDLHAKREEMKDFFSKNKVDGELKLTTEQIVEVNQRETELKGLQEKYVEAKSLFEIEQKNEQELAGLTAPGARPQFGGSKSAAREISSKSIGEQFIESAAYKSINGRKGPTSEIEGADYKALLTGLDYKTVMQDNQSSGAGYAPQSVRSGRLVYSPQPQPTLIDLVPTGETDQSVYKYMEETVYTNAAAETAEAALSPEAALKYDERSVNVVKIPVFIPITEEQLADVGGLRDTVDNRLGLMIKQRLNGQIVVGDGTGSNMLGLLNKPNILTQNKGTDVVPDCIYKAMVKVMTQGFADPSGIWMNPLDWQNVRLLKTTTGQYLYGDPSQQGPNTIFGLPVAQHVNVTLGNAPVVDFATYTSLIFRNGIEFSVSDSHADFFARGQLAIRAMIRAAWVMYRAQAICVAQGL</sequence>
<keyword evidence="4" id="KW-1185">Reference proteome</keyword>
<name>A0A402CZI0_9BACT</name>
<dbReference type="KEGG" id="ccot:CCAX7_14590"/>